<evidence type="ECO:0000313" key="4">
    <source>
        <dbReference type="Proteomes" id="UP000235005"/>
    </source>
</evidence>
<organism evidence="3 4">
    <name type="scientific">Pseudohalioglobus lutimaris</name>
    <dbReference type="NCBI Taxonomy" id="1737061"/>
    <lineage>
        <taxon>Bacteria</taxon>
        <taxon>Pseudomonadati</taxon>
        <taxon>Pseudomonadota</taxon>
        <taxon>Gammaproteobacteria</taxon>
        <taxon>Cellvibrionales</taxon>
        <taxon>Halieaceae</taxon>
        <taxon>Pseudohalioglobus</taxon>
    </lineage>
</organism>
<dbReference type="GO" id="GO:0042284">
    <property type="term" value="F:sphingolipid delta-4 desaturase activity"/>
    <property type="evidence" value="ECO:0007669"/>
    <property type="project" value="TreeGrafter"/>
</dbReference>
<dbReference type="Pfam" id="PF00487">
    <property type="entry name" value="FA_desaturase"/>
    <property type="match status" value="1"/>
</dbReference>
<dbReference type="Proteomes" id="UP000235005">
    <property type="component" value="Unassembled WGS sequence"/>
</dbReference>
<dbReference type="PANTHER" id="PTHR12879">
    <property type="entry name" value="SPHINGOLIPID DELTA 4 DESATURASE/C-4 HYDROXYLASE PROTEIN DES2"/>
    <property type="match status" value="1"/>
</dbReference>
<dbReference type="RefSeq" id="WP_076001226.1">
    <property type="nucleotide sequence ID" value="NZ_PKUS01000010.1"/>
</dbReference>
<feature type="transmembrane region" description="Helical" evidence="1">
    <location>
        <begin position="21"/>
        <end position="42"/>
    </location>
</feature>
<reference evidence="3 4" key="1">
    <citation type="submission" date="2018-01" db="EMBL/GenBank/DDBJ databases">
        <title>The draft genome sequence of Halioglobus lutimaris HF004.</title>
        <authorList>
            <person name="Du Z.-J."/>
            <person name="Shi M.-J."/>
        </authorList>
    </citation>
    <scope>NUCLEOTIDE SEQUENCE [LARGE SCALE GENOMIC DNA]</scope>
    <source>
        <strain evidence="3 4">HF004</strain>
    </source>
</reference>
<dbReference type="GO" id="GO:0046513">
    <property type="term" value="P:ceramide biosynthetic process"/>
    <property type="evidence" value="ECO:0007669"/>
    <property type="project" value="TreeGrafter"/>
</dbReference>
<gene>
    <name evidence="3" type="ORF">C0039_10125</name>
</gene>
<feature type="transmembrane region" description="Helical" evidence="1">
    <location>
        <begin position="48"/>
        <end position="68"/>
    </location>
</feature>
<feature type="domain" description="Fatty acid desaturase" evidence="2">
    <location>
        <begin position="48"/>
        <end position="278"/>
    </location>
</feature>
<keyword evidence="1" id="KW-1133">Transmembrane helix</keyword>
<keyword evidence="1" id="KW-0812">Transmembrane</keyword>
<sequence length="311" mass="34901">MQASDFLSKDEIRAFTQRSDLAGTWMVACNWLLIFVVFAMAISWTNPLTLLLAVLLLGGRQLGLAVLMHEAGHKTLFKSPRLNQWVGQWLCAYPVMGDVNAYGASHREHHRHAGTDRDPDLPNYRAYPVSRASFLRKVKRDVTGQTGILLMRSIFGGKGRNLMLREGEKSGAEVRGLLVNLIIFLTMLVAGIGAYYLLWVVAYFTAYPLVARIRQVAEHGNVPDLYDPDPRMNTRTTIASPLERLFLCPNHVNYHLEHHVLASVPAHRLPALHRLLKERGFYAGHDKALADSYLEVIKRAVPEFAGAPQPT</sequence>
<name>A0A2N5X3B0_9GAMM</name>
<dbReference type="PANTHER" id="PTHR12879:SF8">
    <property type="entry name" value="SPHINGOLIPID DELTA(4)-DESATURASE DES1"/>
    <property type="match status" value="1"/>
</dbReference>
<evidence type="ECO:0000259" key="2">
    <source>
        <dbReference type="Pfam" id="PF00487"/>
    </source>
</evidence>
<dbReference type="CDD" id="cd03510">
    <property type="entry name" value="Rhizobitoxine-FADS-like"/>
    <property type="match status" value="1"/>
</dbReference>
<feature type="transmembrane region" description="Helical" evidence="1">
    <location>
        <begin position="177"/>
        <end position="204"/>
    </location>
</feature>
<accession>A0A2N5X3B0</accession>
<dbReference type="GO" id="GO:0016020">
    <property type="term" value="C:membrane"/>
    <property type="evidence" value="ECO:0007669"/>
    <property type="project" value="GOC"/>
</dbReference>
<dbReference type="EMBL" id="PKUS01000010">
    <property type="protein sequence ID" value="PLW68968.1"/>
    <property type="molecule type" value="Genomic_DNA"/>
</dbReference>
<comment type="caution">
    <text evidence="3">The sequence shown here is derived from an EMBL/GenBank/DDBJ whole genome shotgun (WGS) entry which is preliminary data.</text>
</comment>
<dbReference type="AlphaFoldDB" id="A0A2N5X3B0"/>
<protein>
    <submittedName>
        <fullName evidence="3">Fatty acid desaturase</fullName>
    </submittedName>
</protein>
<dbReference type="InterPro" id="IPR005804">
    <property type="entry name" value="FA_desaturase_dom"/>
</dbReference>
<keyword evidence="4" id="KW-1185">Reference proteome</keyword>
<keyword evidence="1" id="KW-0472">Membrane</keyword>
<proteinExistence type="predicted"/>
<dbReference type="OrthoDB" id="9800167at2"/>
<evidence type="ECO:0000256" key="1">
    <source>
        <dbReference type="SAM" id="Phobius"/>
    </source>
</evidence>
<evidence type="ECO:0000313" key="3">
    <source>
        <dbReference type="EMBL" id="PLW68968.1"/>
    </source>
</evidence>